<proteinExistence type="predicted"/>
<evidence type="ECO:0000256" key="2">
    <source>
        <dbReference type="SAM" id="SignalP"/>
    </source>
</evidence>
<evidence type="ECO:0000313" key="4">
    <source>
        <dbReference type="Proteomes" id="UP000589716"/>
    </source>
</evidence>
<dbReference type="AlphaFoldDB" id="A0A853IUL1"/>
<dbReference type="RefSeq" id="WP_180550002.1">
    <property type="nucleotide sequence ID" value="NZ_DAIPTI010000002.1"/>
</dbReference>
<protein>
    <submittedName>
        <fullName evidence="3">Uncharacterized protein</fullName>
    </submittedName>
</protein>
<accession>A0A853IUL1</accession>
<dbReference type="Proteomes" id="UP000589716">
    <property type="component" value="Unassembled WGS sequence"/>
</dbReference>
<feature type="region of interest" description="Disordered" evidence="1">
    <location>
        <begin position="20"/>
        <end position="129"/>
    </location>
</feature>
<organism evidence="3 4">
    <name type="scientific">Ottowia beijingensis</name>
    <dbReference type="NCBI Taxonomy" id="1207057"/>
    <lineage>
        <taxon>Bacteria</taxon>
        <taxon>Pseudomonadati</taxon>
        <taxon>Pseudomonadota</taxon>
        <taxon>Betaproteobacteria</taxon>
        <taxon>Burkholderiales</taxon>
        <taxon>Comamonadaceae</taxon>
        <taxon>Ottowia</taxon>
    </lineage>
</organism>
<feature type="chain" id="PRO_5032930377" evidence="2">
    <location>
        <begin position="21"/>
        <end position="129"/>
    </location>
</feature>
<feature type="compositionally biased region" description="Low complexity" evidence="1">
    <location>
        <begin position="20"/>
        <end position="43"/>
    </location>
</feature>
<evidence type="ECO:0000256" key="1">
    <source>
        <dbReference type="SAM" id="MobiDB-lite"/>
    </source>
</evidence>
<feature type="compositionally biased region" description="Low complexity" evidence="1">
    <location>
        <begin position="113"/>
        <end position="129"/>
    </location>
</feature>
<dbReference type="EMBL" id="JACCKX010000001">
    <property type="protein sequence ID" value="NZA01541.1"/>
    <property type="molecule type" value="Genomic_DNA"/>
</dbReference>
<comment type="caution">
    <text evidence="3">The sequence shown here is derived from an EMBL/GenBank/DDBJ whole genome shotgun (WGS) entry which is preliminary data.</text>
</comment>
<evidence type="ECO:0000313" key="3">
    <source>
        <dbReference type="EMBL" id="NZA01541.1"/>
    </source>
</evidence>
<gene>
    <name evidence="3" type="ORF">H0I39_06775</name>
</gene>
<sequence>MKPTLALTALWLGSVVAAQAQEPAASAPASATAAAQPAGVPVAGLRPYERPEGAPRQTEPPATPEQMGRWLRGVSQPHPGNVESIAGTGHWWVPLRGPGMTPPYDPRGWHGEAPSSAPATQAPASTASR</sequence>
<keyword evidence="2" id="KW-0732">Signal</keyword>
<name>A0A853IUL1_9BURK</name>
<feature type="signal peptide" evidence="2">
    <location>
        <begin position="1"/>
        <end position="20"/>
    </location>
</feature>
<reference evidence="3 4" key="1">
    <citation type="submission" date="2020-07" db="EMBL/GenBank/DDBJ databases">
        <authorList>
            <person name="Maaloum M."/>
        </authorList>
    </citation>
    <scope>NUCLEOTIDE SEQUENCE [LARGE SCALE GENOMIC DNA]</scope>
    <source>
        <strain evidence="3 4">GCS-AN-3</strain>
    </source>
</reference>
<keyword evidence="4" id="KW-1185">Reference proteome</keyword>